<dbReference type="EMBL" id="BHVZ01000002">
    <property type="protein sequence ID" value="GCB29495.1"/>
    <property type="molecule type" value="Genomic_DNA"/>
</dbReference>
<gene>
    <name evidence="1" type="ORF">KGMB03357_11560</name>
</gene>
<comment type="caution">
    <text evidence="1">The sequence shown here is derived from an EMBL/GenBank/DDBJ whole genome shotgun (WGS) entry which is preliminary data.</text>
</comment>
<sequence>MTAKEYLSQARYLDNRIKSKLLQIDSLNELATRCTPSYFDMPKSPNREGSRMESAILDIIELEDEISKDVVELVALKKEIVEVIKQVGNTEYQTLLEERYLCFITWEQIAVDMGYELRYIHKLHGKALEEVKVPASYEGGHEMT</sequence>
<dbReference type="AlphaFoldDB" id="A0A401LDN8"/>
<evidence type="ECO:0000313" key="2">
    <source>
        <dbReference type="Proteomes" id="UP000287361"/>
    </source>
</evidence>
<keyword evidence="2" id="KW-1185">Reference proteome</keyword>
<evidence type="ECO:0008006" key="3">
    <source>
        <dbReference type="Google" id="ProtNLM"/>
    </source>
</evidence>
<evidence type="ECO:0000313" key="1">
    <source>
        <dbReference type="EMBL" id="GCB29495.1"/>
    </source>
</evidence>
<dbReference type="OrthoDB" id="3242975at2"/>
<name>A0A401LDN8_9FIRM</name>
<proteinExistence type="predicted"/>
<dbReference type="Proteomes" id="UP000287361">
    <property type="component" value="Unassembled WGS sequence"/>
</dbReference>
<accession>A0A401LDN8</accession>
<organism evidence="1 2">
    <name type="scientific">Anaerotignum faecicola</name>
    <dbReference type="NCBI Taxonomy" id="2358141"/>
    <lineage>
        <taxon>Bacteria</taxon>
        <taxon>Bacillati</taxon>
        <taxon>Bacillota</taxon>
        <taxon>Clostridia</taxon>
        <taxon>Lachnospirales</taxon>
        <taxon>Anaerotignaceae</taxon>
        <taxon>Anaerotignum</taxon>
    </lineage>
</organism>
<reference evidence="1 2" key="1">
    <citation type="submission" date="2018-10" db="EMBL/GenBank/DDBJ databases">
        <title>Draft Genome Sequence of Anaerotignum sp. KCTC 15736.</title>
        <authorList>
            <person name="Choi S.H."/>
            <person name="Kim J.S."/>
            <person name="Kang S.W."/>
            <person name="Lee J.S."/>
            <person name="Park S.H."/>
        </authorList>
    </citation>
    <scope>NUCLEOTIDE SEQUENCE [LARGE SCALE GENOMIC DNA]</scope>
    <source>
        <strain evidence="1 2">KCTC 15736</strain>
    </source>
</reference>
<protein>
    <recommendedName>
        <fullName evidence="3">DUF1492 domain-containing protein</fullName>
    </recommendedName>
</protein>